<comment type="caution">
    <text evidence="6">The sequence shown here is derived from an EMBL/GenBank/DDBJ whole genome shotgun (WGS) entry which is preliminary data.</text>
</comment>
<dbReference type="InterPro" id="IPR000884">
    <property type="entry name" value="TSP1_rpt"/>
</dbReference>
<dbReference type="PROSITE" id="PS50092">
    <property type="entry name" value="TSP1"/>
    <property type="match status" value="1"/>
</dbReference>
<dbReference type="Proteomes" id="UP000220797">
    <property type="component" value="Unassembled WGS sequence"/>
</dbReference>
<evidence type="ECO:0000256" key="4">
    <source>
        <dbReference type="SAM" id="SignalP"/>
    </source>
</evidence>
<dbReference type="SMART" id="SM00209">
    <property type="entry name" value="TSP1"/>
    <property type="match status" value="1"/>
</dbReference>
<accession>A0A1J1GLK7</accession>
<keyword evidence="7" id="KW-1185">Reference proteome</keyword>
<sequence>MLINISIYFFLLYLFKSHLNSIFGYNDNPSIKFIEPNKLLYDDSVIKNRILKEDNPHCEHWSEWTSCSKTCDVGVKMRVKTSSNKDYFEECSKISETSICLLRKCSESDYEGNEYETKNYEKKKEKKNSILKKYLLIFGIISVVNILLLLICVIVSLKKKII</sequence>
<dbReference type="InterPro" id="IPR043973">
    <property type="entry name" value="TSP1_CCN"/>
</dbReference>
<keyword evidence="4" id="KW-0732">Signal</keyword>
<keyword evidence="3" id="KW-0812">Transmembrane</keyword>
<dbReference type="InterPro" id="IPR036383">
    <property type="entry name" value="TSP1_rpt_sf"/>
</dbReference>
<comment type="subcellular location">
    <subcellularLocation>
        <location evidence="1">Cell membrane</location>
    </subcellularLocation>
</comment>
<evidence type="ECO:0000313" key="7">
    <source>
        <dbReference type="Proteomes" id="UP000220797"/>
    </source>
</evidence>
<keyword evidence="3" id="KW-0472">Membrane</keyword>
<feature type="transmembrane region" description="Helical" evidence="3">
    <location>
        <begin position="134"/>
        <end position="157"/>
    </location>
</feature>
<protein>
    <submittedName>
        <fullName evidence="6">Thrombospondin-related sporozoite protein, putative</fullName>
    </submittedName>
</protein>
<dbReference type="GeneID" id="39729524"/>
<dbReference type="AlphaFoldDB" id="A0A1J1GLK7"/>
<keyword evidence="2" id="KW-1003">Cell membrane</keyword>
<dbReference type="RefSeq" id="XP_028526116.1">
    <property type="nucleotide sequence ID" value="XM_028672644.1"/>
</dbReference>
<dbReference type="GO" id="GO:0007165">
    <property type="term" value="P:signal transduction"/>
    <property type="evidence" value="ECO:0007669"/>
    <property type="project" value="InterPro"/>
</dbReference>
<dbReference type="SUPFAM" id="SSF82895">
    <property type="entry name" value="TSP-1 type 1 repeat"/>
    <property type="match status" value="1"/>
</dbReference>
<evidence type="ECO:0000259" key="5">
    <source>
        <dbReference type="Pfam" id="PF19035"/>
    </source>
</evidence>
<evidence type="ECO:0000256" key="2">
    <source>
        <dbReference type="ARBA" id="ARBA00022475"/>
    </source>
</evidence>
<reference evidence="6" key="1">
    <citation type="submission" date="2015-04" db="EMBL/GenBank/DDBJ databases">
        <authorList>
            <consortium name="Pathogen Informatics"/>
        </authorList>
    </citation>
    <scope>NUCLEOTIDE SEQUENCE [LARGE SCALE GENOMIC DNA]</scope>
    <source>
        <strain evidence="6">8A</strain>
    </source>
</reference>
<evidence type="ECO:0000256" key="3">
    <source>
        <dbReference type="SAM" id="Phobius"/>
    </source>
</evidence>
<gene>
    <name evidence="6" type="primary">TRSP</name>
    <name evidence="6" type="ORF">PGAL8A_00100000</name>
</gene>
<evidence type="ECO:0000256" key="1">
    <source>
        <dbReference type="ARBA" id="ARBA00004236"/>
    </source>
</evidence>
<dbReference type="VEuPathDB" id="PlasmoDB:PGAL8A_00100000"/>
<dbReference type="EMBL" id="CVMV01000015">
    <property type="protein sequence ID" value="CRG93294.1"/>
    <property type="molecule type" value="Genomic_DNA"/>
</dbReference>
<evidence type="ECO:0000313" key="6">
    <source>
        <dbReference type="EMBL" id="CRG93294.1"/>
    </source>
</evidence>
<keyword evidence="3" id="KW-1133">Transmembrane helix</keyword>
<dbReference type="Pfam" id="PF19035">
    <property type="entry name" value="TSP1_CCN"/>
    <property type="match status" value="1"/>
</dbReference>
<feature type="signal peptide" evidence="4">
    <location>
        <begin position="1"/>
        <end position="24"/>
    </location>
</feature>
<organism evidence="6 7">
    <name type="scientific">Plasmodium gallinaceum</name>
    <dbReference type="NCBI Taxonomy" id="5849"/>
    <lineage>
        <taxon>Eukaryota</taxon>
        <taxon>Sar</taxon>
        <taxon>Alveolata</taxon>
        <taxon>Apicomplexa</taxon>
        <taxon>Aconoidasida</taxon>
        <taxon>Haemosporida</taxon>
        <taxon>Plasmodiidae</taxon>
        <taxon>Plasmodium</taxon>
        <taxon>Plasmodium (Haemamoeba)</taxon>
    </lineage>
</organism>
<dbReference type="GO" id="GO:0005886">
    <property type="term" value="C:plasma membrane"/>
    <property type="evidence" value="ECO:0007669"/>
    <property type="project" value="UniProtKB-SubCell"/>
</dbReference>
<dbReference type="OrthoDB" id="446173at2759"/>
<name>A0A1J1GLK7_PLAGA</name>
<feature type="domain" description="CCN TSP1" evidence="5">
    <location>
        <begin position="58"/>
        <end position="105"/>
    </location>
</feature>
<dbReference type="OMA" id="CDQWTEW"/>
<proteinExistence type="predicted"/>
<dbReference type="Gene3D" id="2.20.100.10">
    <property type="entry name" value="Thrombospondin type-1 (TSP1) repeat"/>
    <property type="match status" value="1"/>
</dbReference>
<feature type="chain" id="PRO_5012656045" evidence="4">
    <location>
        <begin position="25"/>
        <end position="162"/>
    </location>
</feature>